<dbReference type="InterPro" id="IPR037522">
    <property type="entry name" value="HD_GYP_dom"/>
</dbReference>
<dbReference type="PANTHER" id="PTHR43155:SF2">
    <property type="entry name" value="CYCLIC DI-GMP PHOSPHODIESTERASE PA4108"/>
    <property type="match status" value="1"/>
</dbReference>
<dbReference type="SUPFAM" id="SSF109604">
    <property type="entry name" value="HD-domain/PDEase-like"/>
    <property type="match status" value="1"/>
</dbReference>
<dbReference type="SMART" id="SM00471">
    <property type="entry name" value="HDc"/>
    <property type="match status" value="1"/>
</dbReference>
<dbReference type="CDD" id="cd00077">
    <property type="entry name" value="HDc"/>
    <property type="match status" value="1"/>
</dbReference>
<proteinExistence type="predicted"/>
<keyword evidence="1" id="KW-0175">Coiled coil</keyword>
<dbReference type="InterPro" id="IPR006675">
    <property type="entry name" value="HDIG_dom"/>
</dbReference>
<dbReference type="NCBIfam" id="TIGR00277">
    <property type="entry name" value="HDIG"/>
    <property type="match status" value="1"/>
</dbReference>
<dbReference type="Pfam" id="PF13487">
    <property type="entry name" value="HD_5"/>
    <property type="match status" value="1"/>
</dbReference>
<name>X1IPU4_9ZZZZ</name>
<dbReference type="PROSITE" id="PS51832">
    <property type="entry name" value="HD_GYP"/>
    <property type="match status" value="1"/>
</dbReference>
<feature type="domain" description="HD" evidence="2">
    <location>
        <begin position="64"/>
        <end position="186"/>
    </location>
</feature>
<feature type="coiled-coil region" evidence="1">
    <location>
        <begin position="14"/>
        <end position="48"/>
    </location>
</feature>
<dbReference type="PANTHER" id="PTHR43155">
    <property type="entry name" value="CYCLIC DI-GMP PHOSPHODIESTERASE PA4108-RELATED"/>
    <property type="match status" value="1"/>
</dbReference>
<accession>X1IPU4</accession>
<dbReference type="PROSITE" id="PS51831">
    <property type="entry name" value="HD"/>
    <property type="match status" value="1"/>
</dbReference>
<dbReference type="AlphaFoldDB" id="X1IPU4"/>
<evidence type="ECO:0000259" key="3">
    <source>
        <dbReference type="PROSITE" id="PS51832"/>
    </source>
</evidence>
<feature type="non-terminal residue" evidence="4">
    <location>
        <position position="1"/>
    </location>
</feature>
<organism evidence="4">
    <name type="scientific">marine sediment metagenome</name>
    <dbReference type="NCBI Taxonomy" id="412755"/>
    <lineage>
        <taxon>unclassified sequences</taxon>
        <taxon>metagenomes</taxon>
        <taxon>ecological metagenomes</taxon>
    </lineage>
</organism>
<dbReference type="EMBL" id="BARU01030866">
    <property type="protein sequence ID" value="GAH68139.1"/>
    <property type="molecule type" value="Genomic_DNA"/>
</dbReference>
<dbReference type="InterPro" id="IPR006674">
    <property type="entry name" value="HD_domain"/>
</dbReference>
<protein>
    <submittedName>
        <fullName evidence="4">Uncharacterized protein</fullName>
    </submittedName>
</protein>
<dbReference type="Gene3D" id="1.10.3210.10">
    <property type="entry name" value="Hypothetical protein af1432"/>
    <property type="match status" value="1"/>
</dbReference>
<feature type="domain" description="HD-GYP" evidence="3">
    <location>
        <begin position="42"/>
        <end position="233"/>
    </location>
</feature>
<gene>
    <name evidence="4" type="ORF">S03H2_48896</name>
</gene>
<comment type="caution">
    <text evidence="4">The sequence shown here is derived from an EMBL/GenBank/DDBJ whole genome shotgun (WGS) entry which is preliminary data.</text>
</comment>
<sequence>GELEIRVKKRTAELTKANEALQVEITERKQAEEELKQSMGKLVKATEDTIQAMAMIVETRDPYTAGHQRRVTQLACAIAKKMGLSKDQTSALRLAGLIHDIGKVRVPAEILTNPDGLSEAEFSIVKMHPLVGYEILKTIEFPWPIAQIVYQHHERMDGSGYPSGLSGEDILLEARILAVSDVVEAMASHRPYRPALGIDRALLEITQKKGVLYDANVVDTCQWLFTKGSFKFE</sequence>
<evidence type="ECO:0000313" key="4">
    <source>
        <dbReference type="EMBL" id="GAH68139.1"/>
    </source>
</evidence>
<reference evidence="4" key="1">
    <citation type="journal article" date="2014" name="Front. Microbiol.">
        <title>High frequency of phylogenetically diverse reductive dehalogenase-homologous genes in deep subseafloor sedimentary metagenomes.</title>
        <authorList>
            <person name="Kawai M."/>
            <person name="Futagami T."/>
            <person name="Toyoda A."/>
            <person name="Takaki Y."/>
            <person name="Nishi S."/>
            <person name="Hori S."/>
            <person name="Arai W."/>
            <person name="Tsubouchi T."/>
            <person name="Morono Y."/>
            <person name="Uchiyama I."/>
            <person name="Ito T."/>
            <person name="Fujiyama A."/>
            <person name="Inagaki F."/>
            <person name="Takami H."/>
        </authorList>
    </citation>
    <scope>NUCLEOTIDE SEQUENCE</scope>
    <source>
        <strain evidence="4">Expedition CK06-06</strain>
    </source>
</reference>
<dbReference type="InterPro" id="IPR003607">
    <property type="entry name" value="HD/PDEase_dom"/>
</dbReference>
<evidence type="ECO:0000259" key="2">
    <source>
        <dbReference type="PROSITE" id="PS51831"/>
    </source>
</evidence>
<evidence type="ECO:0000256" key="1">
    <source>
        <dbReference type="SAM" id="Coils"/>
    </source>
</evidence>